<evidence type="ECO:0000313" key="3">
    <source>
        <dbReference type="EMBL" id="MBC6112064.1"/>
    </source>
</evidence>
<sequence>MEALRIIRSADRLDLILLDVDMPEISGIELAKLIRDMTSKLVFTTEHTKNK</sequence>
<dbReference type="SUPFAM" id="SSF52172">
    <property type="entry name" value="CheY-like"/>
    <property type="match status" value="1"/>
</dbReference>
<dbReference type="RefSeq" id="WP_187072490.1">
    <property type="nucleotide sequence ID" value="NZ_JACRYL010000015.1"/>
</dbReference>
<comment type="caution">
    <text evidence="3">The sequence shown here is derived from an EMBL/GenBank/DDBJ whole genome shotgun (WGS) entry which is preliminary data.</text>
</comment>
<dbReference type="Pfam" id="PF00072">
    <property type="entry name" value="Response_reg"/>
    <property type="match status" value="1"/>
</dbReference>
<evidence type="ECO:0000313" key="4">
    <source>
        <dbReference type="Proteomes" id="UP000652755"/>
    </source>
</evidence>
<organism evidence="3 4">
    <name type="scientific">Pedobacter fastidiosus</name>
    <dbReference type="NCBI Taxonomy" id="2765361"/>
    <lineage>
        <taxon>Bacteria</taxon>
        <taxon>Pseudomonadati</taxon>
        <taxon>Bacteroidota</taxon>
        <taxon>Sphingobacteriia</taxon>
        <taxon>Sphingobacteriales</taxon>
        <taxon>Sphingobacteriaceae</taxon>
        <taxon>Pedobacter</taxon>
    </lineage>
</organism>
<reference evidence="3 4" key="1">
    <citation type="submission" date="2020-08" db="EMBL/GenBank/DDBJ databases">
        <authorList>
            <person name="Sun Q."/>
            <person name="Inoue M."/>
        </authorList>
    </citation>
    <scope>NUCLEOTIDE SEQUENCE [LARGE SCALE GENOMIC DNA]</scope>
    <source>
        <strain evidence="3 4">CCM 8938</strain>
    </source>
</reference>
<dbReference type="EMBL" id="JACRYL010000015">
    <property type="protein sequence ID" value="MBC6112064.1"/>
    <property type="molecule type" value="Genomic_DNA"/>
</dbReference>
<dbReference type="InterPro" id="IPR001789">
    <property type="entry name" value="Sig_transdc_resp-reg_receiver"/>
</dbReference>
<proteinExistence type="predicted"/>
<evidence type="ECO:0000256" key="1">
    <source>
        <dbReference type="PROSITE-ProRule" id="PRU00169"/>
    </source>
</evidence>
<gene>
    <name evidence="3" type="ORF">H7U22_16700</name>
</gene>
<feature type="modified residue" description="4-aspartylphosphate" evidence="1">
    <location>
        <position position="19"/>
    </location>
</feature>
<dbReference type="Proteomes" id="UP000652755">
    <property type="component" value="Unassembled WGS sequence"/>
</dbReference>
<dbReference type="PROSITE" id="PS50110">
    <property type="entry name" value="RESPONSE_REGULATORY"/>
    <property type="match status" value="1"/>
</dbReference>
<keyword evidence="4" id="KW-1185">Reference proteome</keyword>
<protein>
    <submittedName>
        <fullName evidence="3">Response regulator</fullName>
    </submittedName>
</protein>
<keyword evidence="1" id="KW-0597">Phosphoprotein</keyword>
<feature type="domain" description="Response regulatory" evidence="2">
    <location>
        <begin position="1"/>
        <end position="51"/>
    </location>
</feature>
<dbReference type="Gene3D" id="3.40.50.2300">
    <property type="match status" value="1"/>
</dbReference>
<accession>A0ABR7KVC4</accession>
<dbReference type="InterPro" id="IPR011006">
    <property type="entry name" value="CheY-like_superfamily"/>
</dbReference>
<evidence type="ECO:0000259" key="2">
    <source>
        <dbReference type="PROSITE" id="PS50110"/>
    </source>
</evidence>
<name>A0ABR7KVC4_9SPHI</name>